<comment type="subcellular location">
    <subcellularLocation>
        <location evidence="1">Cytoplasm</location>
        <location evidence="1">Cytoskeleton</location>
    </subcellularLocation>
</comment>
<feature type="domain" description="Transforming acidic coiled-coil-containing protein C-terminal" evidence="9">
    <location>
        <begin position="1460"/>
        <end position="1666"/>
    </location>
</feature>
<feature type="compositionally biased region" description="Low complexity" evidence="8">
    <location>
        <begin position="845"/>
        <end position="866"/>
    </location>
</feature>
<dbReference type="KEGG" id="scac:106092348"/>
<dbReference type="Gene3D" id="1.20.5.1700">
    <property type="match status" value="1"/>
</dbReference>
<feature type="compositionally biased region" description="Polar residues" evidence="8">
    <location>
        <begin position="867"/>
        <end position="884"/>
    </location>
</feature>
<feature type="region of interest" description="Disordered" evidence="8">
    <location>
        <begin position="795"/>
        <end position="817"/>
    </location>
</feature>
<dbReference type="OrthoDB" id="10255048at2759"/>
<dbReference type="VEuPathDB" id="VectorBase:SCAU009693"/>
<dbReference type="InterPro" id="IPR007707">
    <property type="entry name" value="TACC_C"/>
</dbReference>
<feature type="compositionally biased region" description="Polar residues" evidence="8">
    <location>
        <begin position="1089"/>
        <end position="1119"/>
    </location>
</feature>
<feature type="compositionally biased region" description="Low complexity" evidence="8">
    <location>
        <begin position="1157"/>
        <end position="1175"/>
    </location>
</feature>
<dbReference type="PANTHER" id="PTHR13924:SF10">
    <property type="entry name" value="TRANSFORMING ACIDIC COILED-COIL PROTEIN, ISOFORM K"/>
    <property type="match status" value="1"/>
</dbReference>
<dbReference type="GO" id="GO:0005737">
    <property type="term" value="C:cytoplasm"/>
    <property type="evidence" value="ECO:0007669"/>
    <property type="project" value="TreeGrafter"/>
</dbReference>
<dbReference type="GO" id="GO:0007052">
    <property type="term" value="P:mitotic spindle organization"/>
    <property type="evidence" value="ECO:0007669"/>
    <property type="project" value="InterPro"/>
</dbReference>
<feature type="region of interest" description="Disordered" evidence="8">
    <location>
        <begin position="610"/>
        <end position="679"/>
    </location>
</feature>
<feature type="coiled-coil region" evidence="7">
    <location>
        <begin position="487"/>
        <end position="521"/>
    </location>
</feature>
<accession>A0A1I8PNL8</accession>
<evidence type="ECO:0000259" key="9">
    <source>
        <dbReference type="Pfam" id="PF05010"/>
    </source>
</evidence>
<feature type="compositionally biased region" description="Polar residues" evidence="8">
    <location>
        <begin position="20"/>
        <end position="39"/>
    </location>
</feature>
<dbReference type="GO" id="GO:0005856">
    <property type="term" value="C:cytoskeleton"/>
    <property type="evidence" value="ECO:0007669"/>
    <property type="project" value="UniProtKB-SubCell"/>
</dbReference>
<feature type="compositionally biased region" description="Low complexity" evidence="8">
    <location>
        <begin position="238"/>
        <end position="250"/>
    </location>
</feature>
<dbReference type="GO" id="GO:0007097">
    <property type="term" value="P:nuclear migration"/>
    <property type="evidence" value="ECO:0007669"/>
    <property type="project" value="TreeGrafter"/>
</dbReference>
<gene>
    <name evidence="10" type="primary">106092348</name>
</gene>
<feature type="region of interest" description="Disordered" evidence="8">
    <location>
        <begin position="227"/>
        <end position="273"/>
    </location>
</feature>
<proteinExistence type="inferred from homology"/>
<feature type="region of interest" description="Disordered" evidence="8">
    <location>
        <begin position="996"/>
        <end position="1175"/>
    </location>
</feature>
<keyword evidence="11" id="KW-1185">Reference proteome</keyword>
<dbReference type="Proteomes" id="UP000095300">
    <property type="component" value="Unassembled WGS sequence"/>
</dbReference>
<feature type="compositionally biased region" description="Basic and acidic residues" evidence="8">
    <location>
        <begin position="41"/>
        <end position="50"/>
    </location>
</feature>
<feature type="region of interest" description="Disordered" evidence="8">
    <location>
        <begin position="845"/>
        <end position="885"/>
    </location>
</feature>
<comment type="similarity">
    <text evidence="2">Belongs to the TACC family.</text>
</comment>
<evidence type="ECO:0000256" key="4">
    <source>
        <dbReference type="ARBA" id="ARBA00022553"/>
    </source>
</evidence>
<feature type="region of interest" description="Disordered" evidence="8">
    <location>
        <begin position="175"/>
        <end position="197"/>
    </location>
</feature>
<dbReference type="PANTHER" id="PTHR13924">
    <property type="entry name" value="TRANSFORMING ACIDIC COILED-COIL CONTAINING PROTEIN 1/2"/>
    <property type="match status" value="1"/>
</dbReference>
<protein>
    <recommendedName>
        <fullName evidence="9">Transforming acidic coiled-coil-containing protein C-terminal domain-containing protein</fullName>
    </recommendedName>
</protein>
<dbReference type="Pfam" id="PF05010">
    <property type="entry name" value="TACC_C"/>
    <property type="match status" value="1"/>
</dbReference>
<name>A0A1I8PNL8_STOCA</name>
<evidence type="ECO:0000256" key="1">
    <source>
        <dbReference type="ARBA" id="ARBA00004245"/>
    </source>
</evidence>
<organism evidence="10 11">
    <name type="scientific">Stomoxys calcitrans</name>
    <name type="common">Stable fly</name>
    <name type="synonym">Conops calcitrans</name>
    <dbReference type="NCBI Taxonomy" id="35570"/>
    <lineage>
        <taxon>Eukaryota</taxon>
        <taxon>Metazoa</taxon>
        <taxon>Ecdysozoa</taxon>
        <taxon>Arthropoda</taxon>
        <taxon>Hexapoda</taxon>
        <taxon>Insecta</taxon>
        <taxon>Pterygota</taxon>
        <taxon>Neoptera</taxon>
        <taxon>Endopterygota</taxon>
        <taxon>Diptera</taxon>
        <taxon>Brachycera</taxon>
        <taxon>Muscomorpha</taxon>
        <taxon>Muscoidea</taxon>
        <taxon>Muscidae</taxon>
        <taxon>Stomoxys</taxon>
    </lineage>
</organism>
<feature type="compositionally biased region" description="Polar residues" evidence="8">
    <location>
        <begin position="90"/>
        <end position="104"/>
    </location>
</feature>
<evidence type="ECO:0000256" key="3">
    <source>
        <dbReference type="ARBA" id="ARBA00022490"/>
    </source>
</evidence>
<feature type="compositionally biased region" description="Low complexity" evidence="8">
    <location>
        <begin position="261"/>
        <end position="273"/>
    </location>
</feature>
<reference evidence="10" key="1">
    <citation type="submission" date="2020-05" db="UniProtKB">
        <authorList>
            <consortium name="EnsemblMetazoa"/>
        </authorList>
    </citation>
    <scope>IDENTIFICATION</scope>
    <source>
        <strain evidence="10">USDA</strain>
    </source>
</reference>
<feature type="region of interest" description="Disordered" evidence="8">
    <location>
        <begin position="959"/>
        <end position="979"/>
    </location>
</feature>
<dbReference type="FunFam" id="1.20.5.1700:FF:000001">
    <property type="entry name" value="Transforming acidic coiled-coil-containing protein 1 isoform 2"/>
    <property type="match status" value="1"/>
</dbReference>
<evidence type="ECO:0000256" key="8">
    <source>
        <dbReference type="SAM" id="MobiDB-lite"/>
    </source>
</evidence>
<evidence type="ECO:0000256" key="7">
    <source>
        <dbReference type="SAM" id="Coils"/>
    </source>
</evidence>
<dbReference type="EnsemblMetazoa" id="SCAU009693-RA">
    <property type="protein sequence ID" value="SCAU009693-PA"/>
    <property type="gene ID" value="SCAU009693"/>
</dbReference>
<feature type="compositionally biased region" description="Polar residues" evidence="8">
    <location>
        <begin position="959"/>
        <end position="968"/>
    </location>
</feature>
<feature type="compositionally biased region" description="Polar residues" evidence="8">
    <location>
        <begin position="1063"/>
        <end position="1074"/>
    </location>
</feature>
<sequence>MDYISNLIKRPLSLVVAEASTATDKTQTSTSLPSNLTNGQEDNKQQKQDQEQNNSNELNKNTSPKETHSLVLTKEQDVQQNNITDKKSTEVNQLPVTEQQQHSFTKGECSQELTRSLVGPSEFNQPHHRLLSLSSSFNGNFTDFIGVSNELLDLDEFLPPPPPLLSNSILLSPVEDNNNLQSTTPSPPPPPLSPSMMASQTIDELLSEISDNLTLAGINDEVLSIASPPKMSEHSPMSTSKTSLNNSKTLAPSSQAHLPKTPTNTVTAAGTAGTPSPSAVFEANSTLHKFHVDPDLATGLFDDQHFANELENSSGVNKSSNKFVGLTEFDEDKIPELPGDLNPNIEEQFNVTFEECFIPTLTANAKVSEGVVAEKTHLLLPNEVDNTSMSSANETFADCQDDNMDERDPLAGHITLNATTDVEGYESAVQEDFKEADVTIDAAPTQDNVPDQTQVIEETPSTANVDDPLGYEDEPMDVDMSITMDIIQDSSDKIQNVEKVLQHAENILQHLGEKAQQEENKDEIEMGEKVKEDFKVIGSIIKPTETSKMTFVISSPRTLTEVDPLQHLEMEQSKHDVSLNKSIELPMNKGKTMSTECVITALKNEELSELKQTKKTAADPKKYENPAPDNMNASVSGDASSQNIKQAVTPIEETNEPNATDKNISLGDMNASASGDLSTHNINQAASPIQETNEINEKNNFLSLDKMNASALNDISSEVALQAATPTEETNENIEKSMNFSLNKLNASASGDLSSQNTNQTAENNVSVNSMNSSDSKIAAAPIDNSNIYSTISNDTSCQSSAPAASPMDKKSLSLNNMNTSASSDAYFKSMEAKLESNVNVTTSLSSSTNSLKSSGSNSPSFPTKSTGQTSSFPKAPVSDSNNKPRFLEKSDYIVEMENKQHSQEKENNLNGNVVETQAIQIDSKSTKSHGDKKRLTYNLNAQDANVGQSDSKRLTFNVQSDDSQSDMGMNFPTKDKSENTRRTFCINNVTEVAEITETMPSSEDRSKSRRTFNVPLDDQPIPMDTSFTPMDVDHNVSQNSTLPMTDAHDPNAQTKRSDELSELTNQQQRSQSPALPGLSSEILPPPASNQSQTETDSKSIANESYSSPLPTLNNRSNSPPLPAMQNRTHSPPLPAMQAKSQSPLPSSLDFIKTEKSSPPLEPESSSPPISLPTSIAQKRPSIHGYSWEVLSAKEQSNIKIKDEKDEYFEKSTPSPMEDVGFTTVSATSTTPKNSSVCSAFDQISSEMSNTSEQEFGDDEFQGNSNLILNPSDFDYLLTKGNNNTPVDRSSLLLKFDPLLGVPVPVNQGQQTQQQHHYQQQQLHHLQIPTNLNNNPCLSPTIEEDEHNESTNRSFVVDYTSSTTSLGGGRDTSAATAAAAGSAISSSAKLLKERSQEVKQQFQQHHNQQIKRQLPQPGFRKNATMSVDVIKDMSLDNNDCNKTFENSNSTQPDDKQINYKMDELEKKVKNEVLKTEDIEKKLKEAEQREEALIKRITEKDKTVAKMNGVIEAYEKAIAELIAEKEQLIQNYEKQLAEVKADRDSNYHHLTSLETTFSDLHVKYEKSKEMTCQLKANEEGLIAENRKNAENLRLQEQRYDKMKNHAMQQLEIANKKLECLTREHTMEITKLKALLKKEEIARSSMSEQLAQKSKENAELVKICDELISGQGS</sequence>
<feature type="coiled-coil region" evidence="7">
    <location>
        <begin position="1461"/>
        <end position="1541"/>
    </location>
</feature>
<evidence type="ECO:0000313" key="10">
    <source>
        <dbReference type="EnsemblMetazoa" id="SCAU009693-PA"/>
    </source>
</evidence>
<keyword evidence="3" id="KW-0963">Cytoplasm</keyword>
<evidence type="ECO:0000256" key="2">
    <source>
        <dbReference type="ARBA" id="ARBA00009423"/>
    </source>
</evidence>
<dbReference type="InterPro" id="IPR039915">
    <property type="entry name" value="TACC"/>
</dbReference>
<dbReference type="STRING" id="35570.A0A1I8PNL8"/>
<feature type="compositionally biased region" description="Basic and acidic residues" evidence="8">
    <location>
        <begin position="610"/>
        <end position="624"/>
    </location>
</feature>
<feature type="region of interest" description="Disordered" evidence="8">
    <location>
        <begin position="20"/>
        <end position="108"/>
    </location>
</feature>
<evidence type="ECO:0000313" key="11">
    <source>
        <dbReference type="Proteomes" id="UP000095300"/>
    </source>
</evidence>
<evidence type="ECO:0000256" key="6">
    <source>
        <dbReference type="ARBA" id="ARBA00023212"/>
    </source>
</evidence>
<evidence type="ECO:0000256" key="5">
    <source>
        <dbReference type="ARBA" id="ARBA00023054"/>
    </source>
</evidence>
<feature type="compositionally biased region" description="Polar residues" evidence="8">
    <location>
        <begin position="631"/>
        <end position="646"/>
    </location>
</feature>
<keyword evidence="4" id="KW-0597">Phosphoprotein</keyword>
<keyword evidence="5 7" id="KW-0175">Coiled coil</keyword>
<keyword evidence="6" id="KW-0206">Cytoskeleton</keyword>